<feature type="region of interest" description="Disordered" evidence="6">
    <location>
        <begin position="43"/>
        <end position="89"/>
    </location>
</feature>
<dbReference type="SUPFAM" id="SSF57959">
    <property type="entry name" value="Leucine zipper domain"/>
    <property type="match status" value="1"/>
</dbReference>
<dbReference type="Proteomes" id="UP001630127">
    <property type="component" value="Unassembled WGS sequence"/>
</dbReference>
<sequence>MMFCEEPVHFQLPPVLEDPYTSSDLHELLSLIQSDFPIHSASRSEITQNGLPSNSTSGSETTRSVYSVEERKRRRMISNRESAKRSRWRKKKQVEDLTNQMNQLKLENRELKNRLCLVTDQCHALQRDSTWLMAQSINLQQKLAGLNQILVNMQLQQSALTLEKPNQSPNYMIN</sequence>
<accession>A0ABD2Z4E2</accession>
<evidence type="ECO:0000256" key="3">
    <source>
        <dbReference type="ARBA" id="ARBA00023125"/>
    </source>
</evidence>
<dbReference type="GO" id="GO:0046982">
    <property type="term" value="F:protein heterodimerization activity"/>
    <property type="evidence" value="ECO:0007669"/>
    <property type="project" value="UniProtKB-ARBA"/>
</dbReference>
<dbReference type="PANTHER" id="PTHR45764">
    <property type="entry name" value="BZIP TRANSCRIPTION FACTOR 44"/>
    <property type="match status" value="1"/>
</dbReference>
<name>A0ABD2Z4E2_9GENT</name>
<evidence type="ECO:0000313" key="9">
    <source>
        <dbReference type="Proteomes" id="UP001630127"/>
    </source>
</evidence>
<feature type="compositionally biased region" description="Polar residues" evidence="6">
    <location>
        <begin position="43"/>
        <end position="65"/>
    </location>
</feature>
<comment type="subcellular location">
    <subcellularLocation>
        <location evidence="1">Nucleus</location>
    </subcellularLocation>
</comment>
<dbReference type="GO" id="GO:0003677">
    <property type="term" value="F:DNA binding"/>
    <property type="evidence" value="ECO:0007669"/>
    <property type="project" value="UniProtKB-KW"/>
</dbReference>
<keyword evidence="2" id="KW-0805">Transcription regulation</keyword>
<dbReference type="InterPro" id="IPR045314">
    <property type="entry name" value="bZIP_plant_GBF1"/>
</dbReference>
<keyword evidence="9" id="KW-1185">Reference proteome</keyword>
<evidence type="ECO:0000256" key="5">
    <source>
        <dbReference type="ARBA" id="ARBA00023242"/>
    </source>
</evidence>
<gene>
    <name evidence="8" type="ORF">ACH5RR_027083</name>
</gene>
<proteinExistence type="predicted"/>
<organism evidence="8 9">
    <name type="scientific">Cinchona calisaya</name>
    <dbReference type="NCBI Taxonomy" id="153742"/>
    <lineage>
        <taxon>Eukaryota</taxon>
        <taxon>Viridiplantae</taxon>
        <taxon>Streptophyta</taxon>
        <taxon>Embryophyta</taxon>
        <taxon>Tracheophyta</taxon>
        <taxon>Spermatophyta</taxon>
        <taxon>Magnoliopsida</taxon>
        <taxon>eudicotyledons</taxon>
        <taxon>Gunneridae</taxon>
        <taxon>Pentapetalae</taxon>
        <taxon>asterids</taxon>
        <taxon>lamiids</taxon>
        <taxon>Gentianales</taxon>
        <taxon>Rubiaceae</taxon>
        <taxon>Cinchonoideae</taxon>
        <taxon>Cinchoneae</taxon>
        <taxon>Cinchona</taxon>
    </lineage>
</organism>
<evidence type="ECO:0000256" key="6">
    <source>
        <dbReference type="SAM" id="MobiDB-lite"/>
    </source>
</evidence>
<keyword evidence="3" id="KW-0238">DNA-binding</keyword>
<keyword evidence="4" id="KW-0804">Transcription</keyword>
<dbReference type="FunFam" id="1.20.5.170:FF:000020">
    <property type="entry name" value="BZIP transcription factor"/>
    <property type="match status" value="1"/>
</dbReference>
<dbReference type="EMBL" id="JBJUIK010000011">
    <property type="protein sequence ID" value="KAL3514366.1"/>
    <property type="molecule type" value="Genomic_DNA"/>
</dbReference>
<dbReference type="AlphaFoldDB" id="A0ABD2Z4E2"/>
<dbReference type="PANTHER" id="PTHR45764:SF45">
    <property type="entry name" value="BZIP DOMAIN-CONTAINING PROTEIN"/>
    <property type="match status" value="1"/>
</dbReference>
<dbReference type="Pfam" id="PF00170">
    <property type="entry name" value="bZIP_1"/>
    <property type="match status" value="1"/>
</dbReference>
<protein>
    <recommendedName>
        <fullName evidence="7">BZIP domain-containing protein</fullName>
    </recommendedName>
</protein>
<dbReference type="InterPro" id="IPR004827">
    <property type="entry name" value="bZIP"/>
</dbReference>
<dbReference type="GO" id="GO:0005634">
    <property type="term" value="C:nucleus"/>
    <property type="evidence" value="ECO:0007669"/>
    <property type="project" value="UniProtKB-SubCell"/>
</dbReference>
<comment type="caution">
    <text evidence="8">The sequence shown here is derived from an EMBL/GenBank/DDBJ whole genome shotgun (WGS) entry which is preliminary data.</text>
</comment>
<dbReference type="InterPro" id="IPR046347">
    <property type="entry name" value="bZIP_sf"/>
</dbReference>
<evidence type="ECO:0000259" key="7">
    <source>
        <dbReference type="PROSITE" id="PS50217"/>
    </source>
</evidence>
<dbReference type="SMART" id="SM00338">
    <property type="entry name" value="BRLZ"/>
    <property type="match status" value="1"/>
</dbReference>
<dbReference type="CDD" id="cd14702">
    <property type="entry name" value="bZIP_plant_GBF1"/>
    <property type="match status" value="1"/>
</dbReference>
<feature type="domain" description="BZIP" evidence="7">
    <location>
        <begin position="69"/>
        <end position="126"/>
    </location>
</feature>
<dbReference type="Gene3D" id="1.20.5.170">
    <property type="match status" value="1"/>
</dbReference>
<evidence type="ECO:0000256" key="1">
    <source>
        <dbReference type="ARBA" id="ARBA00004123"/>
    </source>
</evidence>
<evidence type="ECO:0000313" key="8">
    <source>
        <dbReference type="EMBL" id="KAL3514366.1"/>
    </source>
</evidence>
<reference evidence="8 9" key="1">
    <citation type="submission" date="2024-11" db="EMBL/GenBank/DDBJ databases">
        <title>A near-complete genome assembly of Cinchona calisaya.</title>
        <authorList>
            <person name="Lian D.C."/>
            <person name="Zhao X.W."/>
            <person name="Wei L."/>
        </authorList>
    </citation>
    <scope>NUCLEOTIDE SEQUENCE [LARGE SCALE GENOMIC DNA]</scope>
    <source>
        <tissue evidence="8">Nenye</tissue>
    </source>
</reference>
<evidence type="ECO:0000256" key="2">
    <source>
        <dbReference type="ARBA" id="ARBA00023015"/>
    </source>
</evidence>
<dbReference type="PROSITE" id="PS00036">
    <property type="entry name" value="BZIP_BASIC"/>
    <property type="match status" value="1"/>
</dbReference>
<evidence type="ECO:0000256" key="4">
    <source>
        <dbReference type="ARBA" id="ARBA00023163"/>
    </source>
</evidence>
<keyword evidence="5" id="KW-0539">Nucleus</keyword>
<dbReference type="PROSITE" id="PS50217">
    <property type="entry name" value="BZIP"/>
    <property type="match status" value="1"/>
</dbReference>